<dbReference type="EMBL" id="JAVFWL010000004">
    <property type="protein sequence ID" value="KAK6751595.1"/>
    <property type="molecule type" value="Genomic_DNA"/>
</dbReference>
<keyword evidence="2" id="KW-1185">Reference proteome</keyword>
<comment type="caution">
    <text evidence="1">The sequence shown here is derived from an EMBL/GenBank/DDBJ whole genome shotgun (WGS) entry which is preliminary data.</text>
</comment>
<name>A0ABR1DMC0_NECAM</name>
<dbReference type="Proteomes" id="UP001303046">
    <property type="component" value="Unassembled WGS sequence"/>
</dbReference>
<evidence type="ECO:0000313" key="2">
    <source>
        <dbReference type="Proteomes" id="UP001303046"/>
    </source>
</evidence>
<sequence>MERLDCKKKKLRRLDGYLATFGLEYATIKICAKIDVVYWRMTRRRHQHPAPPSKVVTRNRLRFFGHILKRPADRLV</sequence>
<evidence type="ECO:0000313" key="1">
    <source>
        <dbReference type="EMBL" id="KAK6751595.1"/>
    </source>
</evidence>
<accession>A0ABR1DMC0</accession>
<organism evidence="1 2">
    <name type="scientific">Necator americanus</name>
    <name type="common">Human hookworm</name>
    <dbReference type="NCBI Taxonomy" id="51031"/>
    <lineage>
        <taxon>Eukaryota</taxon>
        <taxon>Metazoa</taxon>
        <taxon>Ecdysozoa</taxon>
        <taxon>Nematoda</taxon>
        <taxon>Chromadorea</taxon>
        <taxon>Rhabditida</taxon>
        <taxon>Rhabditina</taxon>
        <taxon>Rhabditomorpha</taxon>
        <taxon>Strongyloidea</taxon>
        <taxon>Ancylostomatidae</taxon>
        <taxon>Bunostominae</taxon>
        <taxon>Necator</taxon>
    </lineage>
</organism>
<proteinExistence type="predicted"/>
<gene>
    <name evidence="1" type="primary">Necator_chrIV.g16466</name>
    <name evidence="1" type="ORF">RB195_003169</name>
</gene>
<protein>
    <submittedName>
        <fullName evidence="1">Uncharacterized protein</fullName>
    </submittedName>
</protein>
<reference evidence="1 2" key="1">
    <citation type="submission" date="2023-08" db="EMBL/GenBank/DDBJ databases">
        <title>A Necator americanus chromosomal reference genome.</title>
        <authorList>
            <person name="Ilik V."/>
            <person name="Petrzelkova K.J."/>
            <person name="Pardy F."/>
            <person name="Fuh T."/>
            <person name="Niatou-Singa F.S."/>
            <person name="Gouil Q."/>
            <person name="Baker L."/>
            <person name="Ritchie M.E."/>
            <person name="Jex A.R."/>
            <person name="Gazzola D."/>
            <person name="Li H."/>
            <person name="Toshio Fujiwara R."/>
            <person name="Zhan B."/>
            <person name="Aroian R.V."/>
            <person name="Pafco B."/>
            <person name="Schwarz E.M."/>
        </authorList>
    </citation>
    <scope>NUCLEOTIDE SEQUENCE [LARGE SCALE GENOMIC DNA]</scope>
    <source>
        <strain evidence="1 2">Aroian</strain>
        <tissue evidence="1">Whole animal</tissue>
    </source>
</reference>